<evidence type="ECO:0000313" key="3">
    <source>
        <dbReference type="EMBL" id="CDR35213.1"/>
    </source>
</evidence>
<feature type="domain" description="Thioredoxin" evidence="2">
    <location>
        <begin position="1"/>
        <end position="174"/>
    </location>
</feature>
<dbReference type="RefSeq" id="WP_041018768.1">
    <property type="nucleotide sequence ID" value="NZ_CCEJ010000015.1"/>
</dbReference>
<comment type="similarity">
    <text evidence="1">Belongs to the thioredoxin family. DsbA subfamily.</text>
</comment>
<evidence type="ECO:0000313" key="4">
    <source>
        <dbReference type="Proteomes" id="UP000031552"/>
    </source>
</evidence>
<keyword evidence="4" id="KW-1185">Reference proteome</keyword>
<dbReference type="InterPro" id="IPR013766">
    <property type="entry name" value="Thioredoxin_domain"/>
</dbReference>
<dbReference type="InterPro" id="IPR036249">
    <property type="entry name" value="Thioredoxin-like_sf"/>
</dbReference>
<dbReference type="AlphaFoldDB" id="A0A090D3D9"/>
<dbReference type="Pfam" id="PF13462">
    <property type="entry name" value="Thioredoxin_4"/>
    <property type="match status" value="1"/>
</dbReference>
<reference evidence="3" key="2">
    <citation type="submission" date="2014-09" db="EMBL/GenBank/DDBJ databases">
        <title>Criblamydia sequanensis harbors a mega-plasmid encoding arsenite resistance.</title>
        <authorList>
            <person name="Bertelli C."/>
            <person name="Goesmann A."/>
            <person name="Greub G."/>
        </authorList>
    </citation>
    <scope>NUCLEOTIDE SEQUENCE [LARGE SCALE GENOMIC DNA]</scope>
    <source>
        <strain evidence="3">CRIB-18</strain>
    </source>
</reference>
<sequence>MSTLKVPVTKADHILGNDKASITLVEYGDFQCPHCERAHVVMQQILKHFGNQLRYVFRNFPLTEIHPFAEKAAETAEFAAQFNRYWQMHNLLFDNQNLFSDSLFEELAVALKLPSNELNEALAKKTFESKIKSDFLGGVKSGVNGTPTFFINEHRYNGSFEFEDLASAIDAMLLNP</sequence>
<reference evidence="3" key="1">
    <citation type="submission" date="2013-12" db="EMBL/GenBank/DDBJ databases">
        <authorList>
            <person name="Linke B."/>
        </authorList>
    </citation>
    <scope>NUCLEOTIDE SEQUENCE [LARGE SCALE GENOMIC DNA]</scope>
    <source>
        <strain evidence="3">CRIB-18</strain>
    </source>
</reference>
<dbReference type="EMBL" id="CCEJ010000015">
    <property type="protein sequence ID" value="CDR35213.1"/>
    <property type="molecule type" value="Genomic_DNA"/>
</dbReference>
<evidence type="ECO:0000259" key="2">
    <source>
        <dbReference type="PROSITE" id="PS51352"/>
    </source>
</evidence>
<protein>
    <submittedName>
        <fullName evidence="3">DSBA thioredoxin family protein</fullName>
    </submittedName>
</protein>
<dbReference type="Proteomes" id="UP000031552">
    <property type="component" value="Unassembled WGS sequence"/>
</dbReference>
<dbReference type="InterPro" id="IPR012336">
    <property type="entry name" value="Thioredoxin-like_fold"/>
</dbReference>
<name>A0A090D3D9_9BACT</name>
<proteinExistence type="inferred from homology"/>
<dbReference type="OrthoDB" id="117402at2"/>
<dbReference type="PANTHER" id="PTHR13887:SF55">
    <property type="entry name" value="SLR0313 PROTEIN"/>
    <property type="match status" value="1"/>
</dbReference>
<dbReference type="eggNOG" id="COG1651">
    <property type="taxonomic scope" value="Bacteria"/>
</dbReference>
<dbReference type="STRING" id="1437425.CSEC_2407"/>
<gene>
    <name evidence="3" type="ORF">CSEC_2407</name>
</gene>
<organism evidence="3 4">
    <name type="scientific">Candidatus Criblamydia sequanensis CRIB-18</name>
    <dbReference type="NCBI Taxonomy" id="1437425"/>
    <lineage>
        <taxon>Bacteria</taxon>
        <taxon>Pseudomonadati</taxon>
        <taxon>Chlamydiota</taxon>
        <taxon>Chlamydiia</taxon>
        <taxon>Parachlamydiales</taxon>
        <taxon>Candidatus Criblamydiaceae</taxon>
        <taxon>Candidatus Criblamydia</taxon>
    </lineage>
</organism>
<accession>A0A090D3D9</accession>
<dbReference type="SUPFAM" id="SSF52833">
    <property type="entry name" value="Thioredoxin-like"/>
    <property type="match status" value="1"/>
</dbReference>
<comment type="caution">
    <text evidence="3">The sequence shown here is derived from an EMBL/GenBank/DDBJ whole genome shotgun (WGS) entry which is preliminary data.</text>
</comment>
<evidence type="ECO:0000256" key="1">
    <source>
        <dbReference type="ARBA" id="ARBA00005791"/>
    </source>
</evidence>
<dbReference type="PROSITE" id="PS51352">
    <property type="entry name" value="THIOREDOXIN_2"/>
    <property type="match status" value="1"/>
</dbReference>
<dbReference type="PANTHER" id="PTHR13887">
    <property type="entry name" value="GLUTATHIONE S-TRANSFERASE KAPPA"/>
    <property type="match status" value="1"/>
</dbReference>
<dbReference type="Gene3D" id="3.40.30.10">
    <property type="entry name" value="Glutaredoxin"/>
    <property type="match status" value="1"/>
</dbReference>